<gene>
    <name evidence="3" type="ORF">GCM10009039_18090</name>
</gene>
<evidence type="ECO:0000256" key="2">
    <source>
        <dbReference type="SAM" id="MobiDB-lite"/>
    </source>
</evidence>
<accession>A0A830F3Y1</accession>
<dbReference type="Pfam" id="PF19111">
    <property type="entry name" value="DUF5798"/>
    <property type="match status" value="1"/>
</dbReference>
<dbReference type="EMBL" id="BMPG01000002">
    <property type="protein sequence ID" value="GGL60218.1"/>
    <property type="molecule type" value="Genomic_DNA"/>
</dbReference>
<reference evidence="3" key="1">
    <citation type="journal article" date="2014" name="Int. J. Syst. Evol. Microbiol.">
        <title>Complete genome sequence of Corynebacterium casei LMG S-19264T (=DSM 44701T), isolated from a smear-ripened cheese.</title>
        <authorList>
            <consortium name="US DOE Joint Genome Institute (JGI-PGF)"/>
            <person name="Walter F."/>
            <person name="Albersmeier A."/>
            <person name="Kalinowski J."/>
            <person name="Ruckert C."/>
        </authorList>
    </citation>
    <scope>NUCLEOTIDE SEQUENCE</scope>
    <source>
        <strain evidence="3">JCM 19596</strain>
    </source>
</reference>
<dbReference type="OrthoDB" id="204612at2157"/>
<feature type="compositionally biased region" description="Acidic residues" evidence="2">
    <location>
        <begin position="89"/>
        <end position="113"/>
    </location>
</feature>
<sequence>MGLGSTAKKIQTVADVAEKLYQRVNHLIERVQEMQETVQETNERVETLEAQADAQGAVLAALAEREGVDLESLGDDVDWEAVGWGPDGTETEDAIRDDDGESGEADVDGDANA</sequence>
<keyword evidence="1" id="KW-0175">Coiled coil</keyword>
<dbReference type="InterPro" id="IPR043816">
    <property type="entry name" value="DUF5798"/>
</dbReference>
<protein>
    <submittedName>
        <fullName evidence="3">Uncharacterized protein</fullName>
    </submittedName>
</protein>
<comment type="caution">
    <text evidence="3">The sequence shown here is derived from an EMBL/GenBank/DDBJ whole genome shotgun (WGS) entry which is preliminary data.</text>
</comment>
<feature type="coiled-coil region" evidence="1">
    <location>
        <begin position="17"/>
        <end position="51"/>
    </location>
</feature>
<evidence type="ECO:0000256" key="1">
    <source>
        <dbReference type="SAM" id="Coils"/>
    </source>
</evidence>
<dbReference type="Proteomes" id="UP000607197">
    <property type="component" value="Unassembled WGS sequence"/>
</dbReference>
<organism evidence="3 4">
    <name type="scientific">Halocalculus aciditolerans</name>
    <dbReference type="NCBI Taxonomy" id="1383812"/>
    <lineage>
        <taxon>Archaea</taxon>
        <taxon>Methanobacteriati</taxon>
        <taxon>Methanobacteriota</taxon>
        <taxon>Stenosarchaea group</taxon>
        <taxon>Halobacteria</taxon>
        <taxon>Halobacteriales</taxon>
        <taxon>Halobacteriaceae</taxon>
        <taxon>Halocalculus</taxon>
    </lineage>
</organism>
<feature type="region of interest" description="Disordered" evidence="2">
    <location>
        <begin position="71"/>
        <end position="113"/>
    </location>
</feature>
<dbReference type="RefSeq" id="WP_188978128.1">
    <property type="nucleotide sequence ID" value="NZ_BMPG01000002.1"/>
</dbReference>
<proteinExistence type="predicted"/>
<evidence type="ECO:0000313" key="3">
    <source>
        <dbReference type="EMBL" id="GGL60218.1"/>
    </source>
</evidence>
<keyword evidence="4" id="KW-1185">Reference proteome</keyword>
<dbReference type="AlphaFoldDB" id="A0A830F3Y1"/>
<evidence type="ECO:0000313" key="4">
    <source>
        <dbReference type="Proteomes" id="UP000607197"/>
    </source>
</evidence>
<reference evidence="3" key="2">
    <citation type="submission" date="2020-09" db="EMBL/GenBank/DDBJ databases">
        <authorList>
            <person name="Sun Q."/>
            <person name="Ohkuma M."/>
        </authorList>
    </citation>
    <scope>NUCLEOTIDE SEQUENCE</scope>
    <source>
        <strain evidence="3">JCM 19596</strain>
    </source>
</reference>
<name>A0A830F3Y1_9EURY</name>